<keyword evidence="3" id="KW-1185">Reference proteome</keyword>
<gene>
    <name evidence="2" type="ORF">NCTC4822_02118</name>
</gene>
<keyword evidence="1" id="KW-1133">Transmembrane helix</keyword>
<feature type="transmembrane region" description="Helical" evidence="1">
    <location>
        <begin position="6"/>
        <end position="31"/>
    </location>
</feature>
<keyword evidence="1" id="KW-0472">Membrane</keyword>
<sequence length="110" mass="12317">MAGVLITGIILLSFISLGIMFSMGKGAFLIAGYNTMSEEEKGKYDTIALCKFMGKMMFALSFSMIFWILSDLLQANWLFIVGLVLFFGIVLFLVIYANTGNRFKKNEIES</sequence>
<evidence type="ECO:0000313" key="3">
    <source>
        <dbReference type="Proteomes" id="UP000254519"/>
    </source>
</evidence>
<proteinExistence type="predicted"/>
<organism evidence="2 3">
    <name type="scientific">Sporosarcina pasteurii</name>
    <name type="common">Bacillus pasteurii</name>
    <dbReference type="NCBI Taxonomy" id="1474"/>
    <lineage>
        <taxon>Bacteria</taxon>
        <taxon>Bacillati</taxon>
        <taxon>Bacillota</taxon>
        <taxon>Bacilli</taxon>
        <taxon>Bacillales</taxon>
        <taxon>Caryophanaceae</taxon>
        <taxon>Sporosarcina</taxon>
    </lineage>
</organism>
<dbReference type="Proteomes" id="UP000254519">
    <property type="component" value="Unassembled WGS sequence"/>
</dbReference>
<dbReference type="AlphaFoldDB" id="A0A380C300"/>
<feature type="transmembrane region" description="Helical" evidence="1">
    <location>
        <begin position="75"/>
        <end position="97"/>
    </location>
</feature>
<protein>
    <submittedName>
        <fullName evidence="2">Domain of uncharacterized function (DUF3784)</fullName>
    </submittedName>
</protein>
<accession>A0A380C300</accession>
<feature type="transmembrane region" description="Helical" evidence="1">
    <location>
        <begin position="52"/>
        <end position="69"/>
    </location>
</feature>
<evidence type="ECO:0000313" key="2">
    <source>
        <dbReference type="EMBL" id="SUJ11314.1"/>
    </source>
</evidence>
<reference evidence="2 3" key="1">
    <citation type="submission" date="2018-06" db="EMBL/GenBank/DDBJ databases">
        <authorList>
            <consortium name="Pathogen Informatics"/>
            <person name="Doyle S."/>
        </authorList>
    </citation>
    <scope>NUCLEOTIDE SEQUENCE [LARGE SCALE GENOMIC DNA]</scope>
    <source>
        <strain evidence="3">ATCC 11859 / DSM 33 / NCIB 8841 / NCTC 4822</strain>
    </source>
</reference>
<keyword evidence="1" id="KW-0812">Transmembrane</keyword>
<dbReference type="Pfam" id="PF12650">
    <property type="entry name" value="DUF3784"/>
    <property type="match status" value="1"/>
</dbReference>
<dbReference type="RefSeq" id="WP_115362015.1">
    <property type="nucleotide sequence ID" value="NZ_CP038012.1"/>
</dbReference>
<evidence type="ECO:0000256" key="1">
    <source>
        <dbReference type="SAM" id="Phobius"/>
    </source>
</evidence>
<dbReference type="EMBL" id="UGYZ01000002">
    <property type="protein sequence ID" value="SUJ11314.1"/>
    <property type="molecule type" value="Genomic_DNA"/>
</dbReference>
<name>A0A380C300_SPOPA</name>
<dbReference type="InterPro" id="IPR017259">
    <property type="entry name" value="UCP037672"/>
</dbReference>
<dbReference type="OrthoDB" id="2082701at2"/>